<protein>
    <recommendedName>
        <fullName evidence="2">DUF4216 domain-containing protein</fullName>
    </recommendedName>
</protein>
<dbReference type="AlphaFoldDB" id="A0A9N7NE85"/>
<dbReference type="Proteomes" id="UP001153555">
    <property type="component" value="Unassembled WGS sequence"/>
</dbReference>
<reference evidence="3" key="1">
    <citation type="submission" date="2019-12" db="EMBL/GenBank/DDBJ databases">
        <authorList>
            <person name="Scholes J."/>
        </authorList>
    </citation>
    <scope>NUCLEOTIDE SEQUENCE</scope>
</reference>
<evidence type="ECO:0000259" key="2">
    <source>
        <dbReference type="Pfam" id="PF13952"/>
    </source>
</evidence>
<dbReference type="EMBL" id="CACSLK010027752">
    <property type="protein sequence ID" value="CAA0828030.1"/>
    <property type="molecule type" value="Genomic_DNA"/>
</dbReference>
<keyword evidence="4" id="KW-1185">Reference proteome</keyword>
<accession>A0A9N7NE85</accession>
<dbReference type="OrthoDB" id="910906at2759"/>
<gene>
    <name evidence="3" type="ORF">SHERM_23725</name>
</gene>
<sequence length="326" mass="37345">MPPETLSVFAGNSRLLGKGNYAVLDEKSLRQAHAYVLKNCDEVLEYAREHKRELACNGCVNVEKVHDDSFSTWFERVICAPIVENPTVNENLLHLAYGPDKRVTRYEACIVSGLRFHTKQREVSKRTQNSGVMVKGEEASGLRDYYGVLTDIIKLDYLGNHEVVLFKCDWFEGKSIQKDKYNCVSVNLSRPWKTNEPYVLASQVQQVFYVNDNKLGKDWKVVVETQARSSWSVLENNDNECTVVHELSQQNDDLIEWQRNDIPGTSIAANLVKPAENRVDSFIVDEDDVDEEDCTMFEYEEEEDEEGEGEEEDDEGDEYEDEDGTN</sequence>
<comment type="caution">
    <text evidence="3">The sequence shown here is derived from an EMBL/GenBank/DDBJ whole genome shotgun (WGS) entry which is preliminary data.</text>
</comment>
<feature type="region of interest" description="Disordered" evidence="1">
    <location>
        <begin position="297"/>
        <end position="326"/>
    </location>
</feature>
<dbReference type="InterPro" id="IPR025312">
    <property type="entry name" value="DUF4216"/>
</dbReference>
<dbReference type="Pfam" id="PF13952">
    <property type="entry name" value="DUF4216"/>
    <property type="match status" value="1"/>
</dbReference>
<evidence type="ECO:0000256" key="1">
    <source>
        <dbReference type="SAM" id="MobiDB-lite"/>
    </source>
</evidence>
<dbReference type="PANTHER" id="PTHR48258">
    <property type="entry name" value="DUF4218 DOMAIN-CONTAINING PROTEIN-RELATED"/>
    <property type="match status" value="1"/>
</dbReference>
<proteinExistence type="predicted"/>
<dbReference type="PANTHER" id="PTHR48258:SF15">
    <property type="entry name" value="OS02G0543900 PROTEIN"/>
    <property type="match status" value="1"/>
</dbReference>
<evidence type="ECO:0000313" key="3">
    <source>
        <dbReference type="EMBL" id="CAA0828030.1"/>
    </source>
</evidence>
<organism evidence="3 4">
    <name type="scientific">Striga hermonthica</name>
    <name type="common">Purple witchweed</name>
    <name type="synonym">Buchnera hermonthica</name>
    <dbReference type="NCBI Taxonomy" id="68872"/>
    <lineage>
        <taxon>Eukaryota</taxon>
        <taxon>Viridiplantae</taxon>
        <taxon>Streptophyta</taxon>
        <taxon>Embryophyta</taxon>
        <taxon>Tracheophyta</taxon>
        <taxon>Spermatophyta</taxon>
        <taxon>Magnoliopsida</taxon>
        <taxon>eudicotyledons</taxon>
        <taxon>Gunneridae</taxon>
        <taxon>Pentapetalae</taxon>
        <taxon>asterids</taxon>
        <taxon>lamiids</taxon>
        <taxon>Lamiales</taxon>
        <taxon>Orobanchaceae</taxon>
        <taxon>Buchnereae</taxon>
        <taxon>Striga</taxon>
    </lineage>
</organism>
<name>A0A9N7NE85_STRHE</name>
<evidence type="ECO:0000313" key="4">
    <source>
        <dbReference type="Proteomes" id="UP001153555"/>
    </source>
</evidence>
<feature type="domain" description="DUF4216" evidence="2">
    <location>
        <begin position="153"/>
        <end position="222"/>
    </location>
</feature>